<organism evidence="1 2">
    <name type="scientific">Roseicyclus mahoneyensis</name>
    <dbReference type="NCBI Taxonomy" id="164332"/>
    <lineage>
        <taxon>Bacteria</taxon>
        <taxon>Pseudomonadati</taxon>
        <taxon>Pseudomonadota</taxon>
        <taxon>Alphaproteobacteria</taxon>
        <taxon>Rhodobacterales</taxon>
        <taxon>Roseobacteraceae</taxon>
        <taxon>Roseicyclus</taxon>
    </lineage>
</organism>
<dbReference type="Pfam" id="PF14305">
    <property type="entry name" value="ATPgrasp_TupA"/>
    <property type="match status" value="1"/>
</dbReference>
<dbReference type="EMBL" id="QGGW01000004">
    <property type="protein sequence ID" value="PWK60559.1"/>
    <property type="molecule type" value="Genomic_DNA"/>
</dbReference>
<dbReference type="InterPro" id="IPR029465">
    <property type="entry name" value="ATPgrasp_TupA"/>
</dbReference>
<gene>
    <name evidence="1" type="ORF">C7455_104196</name>
</gene>
<reference evidence="1 2" key="1">
    <citation type="submission" date="2018-05" db="EMBL/GenBank/DDBJ databases">
        <title>Genomic Encyclopedia of Type Strains, Phase IV (KMG-IV): sequencing the most valuable type-strain genomes for metagenomic binning, comparative biology and taxonomic classification.</title>
        <authorList>
            <person name="Goeker M."/>
        </authorList>
    </citation>
    <scope>NUCLEOTIDE SEQUENCE [LARGE SCALE GENOMIC DNA]</scope>
    <source>
        <strain evidence="1 2">DSM 16097</strain>
    </source>
</reference>
<evidence type="ECO:0000313" key="2">
    <source>
        <dbReference type="Proteomes" id="UP000245708"/>
    </source>
</evidence>
<accession>A0A316GZI8</accession>
<keyword evidence="2" id="KW-1185">Reference proteome</keyword>
<dbReference type="Proteomes" id="UP000245708">
    <property type="component" value="Unassembled WGS sequence"/>
</dbReference>
<dbReference type="AlphaFoldDB" id="A0A316GZI8"/>
<comment type="caution">
    <text evidence="1">The sequence shown here is derived from an EMBL/GenBank/DDBJ whole genome shotgun (WGS) entry which is preliminary data.</text>
</comment>
<dbReference type="RefSeq" id="WP_109667867.1">
    <property type="nucleotide sequence ID" value="NZ_QGGW01000004.1"/>
</dbReference>
<dbReference type="OrthoDB" id="9791827at2"/>
<name>A0A316GZI8_9RHOB</name>
<sequence>MRLKSLLSKSEYLADNTKLSHEITLGPEIIRDNYRKVESRDLDIENHPSFSAKIHQRMIDFHTKGADTATLLADKLAVKDYVRSRVGKEFIPSVIWQAPRLTYNYFVDMPKQGILKCNEGCRKNLTLRENQNYNSLKKETDDWLDNSYYWFRREYQYYNIASELFVEEGIDDGHPDGPIDYIFYCFDGKVQLIQTGSRSHTVHSFFTRNWEKLNLTYRKIYEAPLLPLPSRLGQMIEVAEALSHGIDFIRVDLYQARERVLFGEMTLTPRAGDIQFTPSEWNMKLGQLWNYRYQF</sequence>
<evidence type="ECO:0000313" key="1">
    <source>
        <dbReference type="EMBL" id="PWK60559.1"/>
    </source>
</evidence>
<proteinExistence type="predicted"/>
<protein>
    <submittedName>
        <fullName evidence="1">Teichuronopeptide biosynthesis TupA-like protein</fullName>
    </submittedName>
</protein>